<proteinExistence type="predicted"/>
<accession>A0ABY4A738</accession>
<name>A0ABY4A738_9BURK</name>
<dbReference type="RefSeq" id="WP_243491820.1">
    <property type="nucleotide sequence ID" value="NZ_CP063361.1"/>
</dbReference>
<keyword evidence="1" id="KW-0732">Signal</keyword>
<protein>
    <recommendedName>
        <fullName evidence="4">DUF4864 domain-containing protein</fullName>
    </recommendedName>
</protein>
<gene>
    <name evidence="2" type="ORF">INH39_02185</name>
</gene>
<keyword evidence="3" id="KW-1185">Reference proteome</keyword>
<evidence type="ECO:0000313" key="2">
    <source>
        <dbReference type="EMBL" id="UOD30580.1"/>
    </source>
</evidence>
<reference evidence="2 3" key="1">
    <citation type="submission" date="2020-10" db="EMBL/GenBank/DDBJ databases">
        <title>Genome analysis of Massilia species.</title>
        <authorList>
            <person name="Jung D.-H."/>
        </authorList>
    </citation>
    <scope>NUCLEOTIDE SEQUENCE [LARGE SCALE GENOMIC DNA]</scope>
    <source>
        <strain evidence="3">sipir</strain>
    </source>
</reference>
<feature type="chain" id="PRO_5045503680" description="DUF4864 domain-containing protein" evidence="1">
    <location>
        <begin position="23"/>
        <end position="132"/>
    </location>
</feature>
<evidence type="ECO:0000313" key="3">
    <source>
        <dbReference type="Proteomes" id="UP000831532"/>
    </source>
</evidence>
<evidence type="ECO:0000256" key="1">
    <source>
        <dbReference type="SAM" id="SignalP"/>
    </source>
</evidence>
<dbReference type="Proteomes" id="UP000831532">
    <property type="component" value="Chromosome"/>
</dbReference>
<feature type="signal peptide" evidence="1">
    <location>
        <begin position="1"/>
        <end position="22"/>
    </location>
</feature>
<organism evidence="2 3">
    <name type="scientific">Massilia violaceinigra</name>
    <dbReference type="NCBI Taxonomy" id="2045208"/>
    <lineage>
        <taxon>Bacteria</taxon>
        <taxon>Pseudomonadati</taxon>
        <taxon>Pseudomonadota</taxon>
        <taxon>Betaproteobacteria</taxon>
        <taxon>Burkholderiales</taxon>
        <taxon>Oxalobacteraceae</taxon>
        <taxon>Telluria group</taxon>
        <taxon>Massilia</taxon>
    </lineage>
</organism>
<evidence type="ECO:0008006" key="4">
    <source>
        <dbReference type="Google" id="ProtNLM"/>
    </source>
</evidence>
<dbReference type="EMBL" id="CP063361">
    <property type="protein sequence ID" value="UOD30580.1"/>
    <property type="molecule type" value="Genomic_DNA"/>
</dbReference>
<sequence length="132" mass="14485">MMNKLSLTICSALLVLATRASAQPAADGDKIATLVSTLAKQQLWMNGLTPHIGLDRDALPAQVLERYFAVRLYDGAPLKEYTIIAIREVLIPPDDNNSPTMSAVLVESTLGPKIVLMRFEGSGWWTRAFDVK</sequence>